<dbReference type="Proteomes" id="UP000001693">
    <property type="component" value="Chromosome"/>
</dbReference>
<dbReference type="Gene3D" id="3.30.1330.40">
    <property type="entry name" value="RutC-like"/>
    <property type="match status" value="1"/>
</dbReference>
<dbReference type="RefSeq" id="WP_012345324.1">
    <property type="nucleotide sequence ID" value="NC_010524.1"/>
</dbReference>
<reference evidence="2 3" key="1">
    <citation type="submission" date="2008-03" db="EMBL/GenBank/DDBJ databases">
        <title>Complete sequence of Leptothrix cholodnii SP-6.</title>
        <authorList>
            <consortium name="US DOE Joint Genome Institute"/>
            <person name="Copeland A."/>
            <person name="Lucas S."/>
            <person name="Lapidus A."/>
            <person name="Glavina del Rio T."/>
            <person name="Dalin E."/>
            <person name="Tice H."/>
            <person name="Bruce D."/>
            <person name="Goodwin L."/>
            <person name="Pitluck S."/>
            <person name="Chertkov O."/>
            <person name="Brettin T."/>
            <person name="Detter J.C."/>
            <person name="Han C."/>
            <person name="Kuske C.R."/>
            <person name="Schmutz J."/>
            <person name="Larimer F."/>
            <person name="Land M."/>
            <person name="Hauser L."/>
            <person name="Kyrpides N."/>
            <person name="Lykidis A."/>
            <person name="Emerson D."/>
            <person name="Richardson P."/>
        </authorList>
    </citation>
    <scope>NUCLEOTIDE SEQUENCE [LARGE SCALE GENOMIC DNA]</scope>
    <source>
        <strain evidence="3">ATCC 51168 / LMG 8142 / SP-6</strain>
    </source>
</reference>
<dbReference type="Pfam" id="PF14588">
    <property type="entry name" value="YjgF_endoribonc"/>
    <property type="match status" value="1"/>
</dbReference>
<name>B1XW35_LEPCP</name>
<dbReference type="SUPFAM" id="SSF55298">
    <property type="entry name" value="YjgF-like"/>
    <property type="match status" value="1"/>
</dbReference>
<proteinExistence type="predicted"/>
<dbReference type="InterPro" id="IPR013813">
    <property type="entry name" value="Endoribo_LPSP/chorism_mut-like"/>
</dbReference>
<evidence type="ECO:0000259" key="1">
    <source>
        <dbReference type="Pfam" id="PF14588"/>
    </source>
</evidence>
<dbReference type="HOGENOM" id="CLU_104845_1_0_4"/>
<gene>
    <name evidence="2" type="ordered locus">Lcho_0287</name>
</gene>
<dbReference type="EMBL" id="CP001013">
    <property type="protein sequence ID" value="ACB32562.1"/>
    <property type="molecule type" value="Genomic_DNA"/>
</dbReference>
<keyword evidence="3" id="KW-1185">Reference proteome</keyword>
<dbReference type="CDD" id="cd02199">
    <property type="entry name" value="YjgF_YER057c_UK114_like_1"/>
    <property type="match status" value="1"/>
</dbReference>
<dbReference type="STRING" id="395495.Lcho_0287"/>
<organism evidence="2 3">
    <name type="scientific">Leptothrix cholodnii (strain ATCC 51168 / LMG 8142 / SP-6)</name>
    <name type="common">Leptothrix discophora (strain SP-6)</name>
    <dbReference type="NCBI Taxonomy" id="395495"/>
    <lineage>
        <taxon>Bacteria</taxon>
        <taxon>Pseudomonadati</taxon>
        <taxon>Pseudomonadota</taxon>
        <taxon>Betaproteobacteria</taxon>
        <taxon>Burkholderiales</taxon>
        <taxon>Sphaerotilaceae</taxon>
        <taxon>Leptothrix</taxon>
    </lineage>
</organism>
<protein>
    <submittedName>
        <fullName evidence="2">Endoribonuclease L-PSP</fullName>
    </submittedName>
</protein>
<dbReference type="InterPro" id="IPR035959">
    <property type="entry name" value="RutC-like_sf"/>
</dbReference>
<dbReference type="AlphaFoldDB" id="B1XW35"/>
<accession>B1XW35</accession>
<dbReference type="OrthoDB" id="8587942at2"/>
<dbReference type="KEGG" id="lch:Lcho_0287"/>
<dbReference type="PANTHER" id="PTHR43760:SF1">
    <property type="entry name" value="ENDORIBONUCLEASE L-PSP_CHORISMATE MUTASE-LIKE DOMAIN-CONTAINING PROTEIN"/>
    <property type="match status" value="1"/>
</dbReference>
<evidence type="ECO:0000313" key="3">
    <source>
        <dbReference type="Proteomes" id="UP000001693"/>
    </source>
</evidence>
<feature type="domain" description="Endoribonuclease L-PSP/chorismate mutase-like" evidence="1">
    <location>
        <begin position="28"/>
        <end position="154"/>
    </location>
</feature>
<sequence length="162" mass="17160">MKHDPDTLFAQFAERIGYLIDPGIKVGGNYTAVVADGDQVFVSGQTPRVGDRMAYTGRVGAEVALADAQRAAQICALRALTLLQRELGTLSRVRKILRVNVFVQCSAEFTQISEVGDGASEVFATVLGPAGLHTRTSVGVFALPKNAAVEIDLIAAAQPFNA</sequence>
<dbReference type="eggNOG" id="COG0251">
    <property type="taxonomic scope" value="Bacteria"/>
</dbReference>
<dbReference type="PANTHER" id="PTHR43760">
    <property type="entry name" value="ENDORIBONUCLEASE-RELATED"/>
    <property type="match status" value="1"/>
</dbReference>
<evidence type="ECO:0000313" key="2">
    <source>
        <dbReference type="EMBL" id="ACB32562.1"/>
    </source>
</evidence>